<feature type="chain" id="PRO_5045723657" evidence="2">
    <location>
        <begin position="32"/>
        <end position="348"/>
    </location>
</feature>
<evidence type="ECO:0000313" key="3">
    <source>
        <dbReference type="EMBL" id="MDP4302847.1"/>
    </source>
</evidence>
<dbReference type="EMBL" id="JAUZEE010000016">
    <property type="protein sequence ID" value="MDP4302847.1"/>
    <property type="molecule type" value="Genomic_DNA"/>
</dbReference>
<dbReference type="InterPro" id="IPR018389">
    <property type="entry name" value="DctP_fam"/>
</dbReference>
<dbReference type="RefSeq" id="WP_305751386.1">
    <property type="nucleotide sequence ID" value="NZ_JAUZEE010000016.1"/>
</dbReference>
<dbReference type="PROSITE" id="PS51257">
    <property type="entry name" value="PROKAR_LIPOPROTEIN"/>
    <property type="match status" value="1"/>
</dbReference>
<keyword evidence="1 2" id="KW-0732">Signal</keyword>
<dbReference type="InterPro" id="IPR038404">
    <property type="entry name" value="TRAP_DctP_sf"/>
</dbReference>
<dbReference type="PANTHER" id="PTHR33376">
    <property type="match status" value="1"/>
</dbReference>
<sequence length="348" mass="38741">MLTTRRHLWRQLGLSLALAACCTLPAQPALAAEKSLRIGTLVPKNSLYHRQLMEVGEAWRASQGGSGKFLVYPDGSQGGEAEMARRMRIGQLQGALLSVVGLQEIEPSIAALQSLPLAFRSWEEIDHVREKMRPAMEKRFLDKGFVVLAWGDAGWVRFFSKEPAFRPDDYKKMKFFAWGGETAQQEIMKSLGYTPVPLETTDILPSIQTGMINVVPATPYFALASQVYNAAPNMLDINWAPIVGALVLTRKAWDELTPEAQAQVRTASEKAGTQMRAKARQEVDEAVEAMKKRGLVVNRPNAAQMREWQDLAERLYPRIRGTMVPAETFDEVFAHLKAYRAANPGGGR</sequence>
<organism evidence="3 4">
    <name type="scientific">Leptothrix discophora</name>
    <dbReference type="NCBI Taxonomy" id="89"/>
    <lineage>
        <taxon>Bacteria</taxon>
        <taxon>Pseudomonadati</taxon>
        <taxon>Pseudomonadota</taxon>
        <taxon>Betaproteobacteria</taxon>
        <taxon>Burkholderiales</taxon>
        <taxon>Sphaerotilaceae</taxon>
        <taxon>Leptothrix</taxon>
    </lineage>
</organism>
<gene>
    <name evidence="3" type="primary">dctP</name>
    <name evidence="3" type="ORF">Q8X39_19585</name>
</gene>
<protein>
    <submittedName>
        <fullName evidence="3">TRAP transporter substrate-binding protein DctP</fullName>
    </submittedName>
</protein>
<dbReference type="Gene3D" id="3.40.190.170">
    <property type="entry name" value="Bacterial extracellular solute-binding protein, family 7"/>
    <property type="match status" value="1"/>
</dbReference>
<evidence type="ECO:0000313" key="4">
    <source>
        <dbReference type="Proteomes" id="UP001235760"/>
    </source>
</evidence>
<evidence type="ECO:0000256" key="2">
    <source>
        <dbReference type="SAM" id="SignalP"/>
    </source>
</evidence>
<dbReference type="CDD" id="cd13670">
    <property type="entry name" value="PBP2_TRAP_Tp0957_like"/>
    <property type="match status" value="1"/>
</dbReference>
<dbReference type="Proteomes" id="UP001235760">
    <property type="component" value="Unassembled WGS sequence"/>
</dbReference>
<keyword evidence="4" id="KW-1185">Reference proteome</keyword>
<accession>A0ABT9G8N6</accession>
<comment type="caution">
    <text evidence="3">The sequence shown here is derived from an EMBL/GenBank/DDBJ whole genome shotgun (WGS) entry which is preliminary data.</text>
</comment>
<reference evidence="3 4" key="1">
    <citation type="submission" date="2023-08" db="EMBL/GenBank/DDBJ databases">
        <authorList>
            <person name="Roldan D.M."/>
            <person name="Menes R.J."/>
        </authorList>
    </citation>
    <scope>NUCLEOTIDE SEQUENCE [LARGE SCALE GENOMIC DNA]</scope>
    <source>
        <strain evidence="3 4">CCM 2812</strain>
    </source>
</reference>
<dbReference type="Pfam" id="PF03480">
    <property type="entry name" value="DctP"/>
    <property type="match status" value="1"/>
</dbReference>
<evidence type="ECO:0000256" key="1">
    <source>
        <dbReference type="ARBA" id="ARBA00022729"/>
    </source>
</evidence>
<dbReference type="NCBIfam" id="NF037995">
    <property type="entry name" value="TRAP_S1"/>
    <property type="match status" value="1"/>
</dbReference>
<feature type="signal peptide" evidence="2">
    <location>
        <begin position="1"/>
        <end position="31"/>
    </location>
</feature>
<dbReference type="PANTHER" id="PTHR33376:SF5">
    <property type="entry name" value="EXTRACYTOPLASMIC SOLUTE RECEPTOR PROTEIN"/>
    <property type="match status" value="1"/>
</dbReference>
<name>A0ABT9G8N6_LEPDI</name>
<proteinExistence type="predicted"/>